<gene>
    <name evidence="1" type="ORF">yberc0001_31850</name>
</gene>
<dbReference type="Proteomes" id="UP000010319">
    <property type="component" value="Unassembled WGS sequence"/>
</dbReference>
<reference evidence="1" key="1">
    <citation type="submission" date="2008-12" db="EMBL/GenBank/DDBJ databases">
        <title>Annotation of the Yersinia bercovieri ATCC 43970 genome.</title>
        <authorList>
            <person name="Read T.D."/>
            <person name="Akmal A."/>
            <person name="Bishop-Lilly K."/>
            <person name="Chen P.E."/>
            <person name="Cook C."/>
            <person name="Kiley M.P."/>
            <person name="Lentz S."/>
            <person name="Mateczun A."/>
            <person name="Nagarajan N."/>
            <person name="Nolan N."/>
            <person name="Osborne B.I."/>
            <person name="Pop M."/>
            <person name="Sozhamannan S."/>
            <person name="Stewart A.C."/>
            <person name="Sulakvelidze A."/>
            <person name="Thomason B."/>
            <person name="Willner K."/>
            <person name="Zwick M.E."/>
        </authorList>
    </citation>
    <scope>NUCLEOTIDE SEQUENCE [LARGE SCALE GENOMIC DNA]</scope>
    <source>
        <strain evidence="1">ATCC 43970</strain>
    </source>
</reference>
<dbReference type="EMBL" id="AALC02000012">
    <property type="protein sequence ID" value="EEQ07372.1"/>
    <property type="molecule type" value="Genomic_DNA"/>
</dbReference>
<protein>
    <submittedName>
        <fullName evidence="1">Uncharacterized protein</fullName>
    </submittedName>
</protein>
<comment type="caution">
    <text evidence="1">The sequence shown here is derived from an EMBL/GenBank/DDBJ whole genome shotgun (WGS) entry which is preliminary data.</text>
</comment>
<accession>A0ABM9Y100</accession>
<evidence type="ECO:0000313" key="1">
    <source>
        <dbReference type="EMBL" id="EEQ07372.1"/>
    </source>
</evidence>
<keyword evidence="2" id="KW-1185">Reference proteome</keyword>
<sequence>MEYSWCTKLIENTNQPGNIILFSLHLHSGMVLQCLYLLRARILL</sequence>
<name>A0ABM9Y100_YERBE</name>
<evidence type="ECO:0000313" key="2">
    <source>
        <dbReference type="Proteomes" id="UP000010319"/>
    </source>
</evidence>
<proteinExistence type="predicted"/>
<organism evidence="1 2">
    <name type="scientific">Yersinia bercovieri ATCC 43970</name>
    <dbReference type="NCBI Taxonomy" id="349968"/>
    <lineage>
        <taxon>Bacteria</taxon>
        <taxon>Pseudomonadati</taxon>
        <taxon>Pseudomonadota</taxon>
        <taxon>Gammaproteobacteria</taxon>
        <taxon>Enterobacterales</taxon>
        <taxon>Yersiniaceae</taxon>
        <taxon>Yersinia</taxon>
    </lineage>
</organism>